<keyword evidence="2" id="KW-0067">ATP-binding</keyword>
<dbReference type="SUPFAM" id="SSF52540">
    <property type="entry name" value="P-loop containing nucleoside triphosphate hydrolases"/>
    <property type="match status" value="1"/>
</dbReference>
<gene>
    <name evidence="2" type="ORF">H8717_06930</name>
</gene>
<dbReference type="EMBL" id="JACRTB010000009">
    <property type="protein sequence ID" value="MBC8576139.1"/>
    <property type="molecule type" value="Genomic_DNA"/>
</dbReference>
<dbReference type="Gene3D" id="3.40.50.300">
    <property type="entry name" value="P-loop containing nucleotide triphosphate hydrolases"/>
    <property type="match status" value="1"/>
</dbReference>
<dbReference type="RefSeq" id="WP_262399690.1">
    <property type="nucleotide sequence ID" value="NZ_JACRTB010000009.1"/>
</dbReference>
<keyword evidence="2" id="KW-0547">Nucleotide-binding</keyword>
<name>A0ABR7NI99_9FIRM</name>
<dbReference type="NCBIfam" id="NF005304">
    <property type="entry name" value="PRK06835.1"/>
    <property type="match status" value="1"/>
</dbReference>
<feature type="domain" description="IstB-like ATP-binding" evidence="1">
    <location>
        <begin position="183"/>
        <end position="301"/>
    </location>
</feature>
<keyword evidence="3" id="KW-1185">Reference proteome</keyword>
<protein>
    <submittedName>
        <fullName evidence="2">ATP-binding protein</fullName>
    </submittedName>
</protein>
<reference evidence="2 3" key="1">
    <citation type="submission" date="2020-08" db="EMBL/GenBank/DDBJ databases">
        <title>Genome public.</title>
        <authorList>
            <person name="Liu C."/>
            <person name="Sun Q."/>
        </authorList>
    </citation>
    <scope>NUCLEOTIDE SEQUENCE [LARGE SCALE GENOMIC DNA]</scope>
    <source>
        <strain evidence="2 3">BX1</strain>
    </source>
</reference>
<dbReference type="CDD" id="cd00009">
    <property type="entry name" value="AAA"/>
    <property type="match status" value="1"/>
</dbReference>
<dbReference type="InterPro" id="IPR002611">
    <property type="entry name" value="IstB_ATP-bd"/>
</dbReference>
<evidence type="ECO:0000313" key="2">
    <source>
        <dbReference type="EMBL" id="MBC8576139.1"/>
    </source>
</evidence>
<comment type="caution">
    <text evidence="2">The sequence shown here is derived from an EMBL/GenBank/DDBJ whole genome shotgun (WGS) entry which is preliminary data.</text>
</comment>
<proteinExistence type="predicted"/>
<dbReference type="PANTHER" id="PTHR30050">
    <property type="entry name" value="CHROMOSOMAL REPLICATION INITIATOR PROTEIN DNAA"/>
    <property type="match status" value="1"/>
</dbReference>
<dbReference type="InterPro" id="IPR027417">
    <property type="entry name" value="P-loop_NTPase"/>
</dbReference>
<accession>A0ABR7NI99</accession>
<dbReference type="Pfam" id="PF01695">
    <property type="entry name" value="IstB_IS21"/>
    <property type="match status" value="1"/>
</dbReference>
<dbReference type="PANTHER" id="PTHR30050:SF4">
    <property type="entry name" value="ATP-BINDING PROTEIN RV3427C IN INSERTION SEQUENCE-RELATED"/>
    <property type="match status" value="1"/>
</dbReference>
<evidence type="ECO:0000259" key="1">
    <source>
        <dbReference type="Pfam" id="PF01695"/>
    </source>
</evidence>
<sequence length="329" mass="36922">MPYPLEIVKKSRELLAERREKATSEAIERRMAVARRAPRALEIEREISTTSARLASAVLSGEDVAAQVRKIREFNLQKQRELSEALRSGGFPPDVLEPRYHCALCRDTGAFQGRLCSCVVQLEKELMYERLGAQASVDLCGFERFDLRYYSEKGSPSAAVSERAVMSKTLSECVKYAQNFSLDSPSLLLIGKPGLGKTHLSLSIAYTVIEGGFDVLYLPFHTLLTRLESARFSKGSAEYQDYLDPVLNCELLVLDDLGSEFTTAFSTSVLYDLVNTRQLRSLPTVINTNLNEGDIASRYGERLHSRLLGCFRVIPFVGEDIRLQKLYSK</sequence>
<evidence type="ECO:0000313" key="3">
    <source>
        <dbReference type="Proteomes" id="UP000658131"/>
    </source>
</evidence>
<dbReference type="Proteomes" id="UP000658131">
    <property type="component" value="Unassembled WGS sequence"/>
</dbReference>
<organism evidence="2 3">
    <name type="scientific">Yanshouia hominis</name>
    <dbReference type="NCBI Taxonomy" id="2763673"/>
    <lineage>
        <taxon>Bacteria</taxon>
        <taxon>Bacillati</taxon>
        <taxon>Bacillota</taxon>
        <taxon>Clostridia</taxon>
        <taxon>Eubacteriales</taxon>
        <taxon>Oscillospiraceae</taxon>
        <taxon>Yanshouia</taxon>
    </lineage>
</organism>
<dbReference type="GO" id="GO:0005524">
    <property type="term" value="F:ATP binding"/>
    <property type="evidence" value="ECO:0007669"/>
    <property type="project" value="UniProtKB-KW"/>
</dbReference>